<dbReference type="RefSeq" id="WP_370595198.1">
    <property type="nucleotide sequence ID" value="NZ_JALBUR010000001.1"/>
</dbReference>
<name>A0AB35U043_9FIRM</name>
<comment type="caution">
    <text evidence="1">The sequence shown here is derived from an EMBL/GenBank/DDBJ whole genome shotgun (WGS) entry which is preliminary data.</text>
</comment>
<reference evidence="1 2" key="1">
    <citation type="submission" date="2022-03" db="EMBL/GenBank/DDBJ databases">
        <title>Novel taxa within the pig intestine.</title>
        <authorList>
            <person name="Wylensek D."/>
            <person name="Bishof K."/>
            <person name="Afrizal A."/>
            <person name="Clavel T."/>
        </authorList>
    </citation>
    <scope>NUCLEOTIDE SEQUENCE [LARGE SCALE GENOMIC DNA]</scope>
    <source>
        <strain evidence="1 2">CLA-KB-P133</strain>
    </source>
</reference>
<accession>A0AB35U043</accession>
<dbReference type="EMBL" id="JALBUR010000001">
    <property type="protein sequence ID" value="MDX8418476.1"/>
    <property type="molecule type" value="Genomic_DNA"/>
</dbReference>
<proteinExistence type="predicted"/>
<evidence type="ECO:0000313" key="2">
    <source>
        <dbReference type="Proteomes" id="UP001286174"/>
    </source>
</evidence>
<dbReference type="AlphaFoldDB" id="A0AB35U043"/>
<evidence type="ECO:0000313" key="1">
    <source>
        <dbReference type="EMBL" id="MDX8418476.1"/>
    </source>
</evidence>
<dbReference type="Proteomes" id="UP001286174">
    <property type="component" value="Unassembled WGS sequence"/>
</dbReference>
<keyword evidence="2" id="KW-1185">Reference proteome</keyword>
<organism evidence="1 2">
    <name type="scientific">Grylomicrobium aquisgranensis</name>
    <dbReference type="NCBI Taxonomy" id="2926318"/>
    <lineage>
        <taxon>Bacteria</taxon>
        <taxon>Bacillati</taxon>
        <taxon>Bacillota</taxon>
        <taxon>Erysipelotrichia</taxon>
        <taxon>Erysipelotrichales</taxon>
        <taxon>Erysipelotrichaceae</taxon>
        <taxon>Grylomicrobium</taxon>
    </lineage>
</organism>
<gene>
    <name evidence="1" type="ORF">MOZ60_00025</name>
</gene>
<protein>
    <submittedName>
        <fullName evidence="1">Uncharacterized protein</fullName>
    </submittedName>
</protein>
<sequence length="260" mass="30235">MAEQPSSFSTMEMNAQMYLKRALDLLKSSLEHPASWYMDLYEKDPSLYSFETDDRYAYILFAIPEENWKNLILLVFDGAQVIADASGYLTELDVLMQDEDFLDACSKESDWMYLERQIAAQMLQENGMEHRQGMAFLTGSTYVTRAYRHKNIFVQMLDMIHAYAMDDQTGNACYLHILSLDPDIPCYGPDALDHPYYYQYDRDEPVRRQNGAVMRHLGYEVLQLETEHPEENTDGTKIWFAIRMEEDHIEDLPAGKQALA</sequence>